<evidence type="ECO:0000256" key="1">
    <source>
        <dbReference type="SAM" id="MobiDB-lite"/>
    </source>
</evidence>
<dbReference type="AlphaFoldDB" id="W2IJS3"/>
<feature type="compositionally biased region" description="Acidic residues" evidence="1">
    <location>
        <begin position="37"/>
        <end position="46"/>
    </location>
</feature>
<feature type="region of interest" description="Disordered" evidence="1">
    <location>
        <begin position="32"/>
        <end position="53"/>
    </location>
</feature>
<dbReference type="Proteomes" id="UP000053864">
    <property type="component" value="Unassembled WGS sequence"/>
</dbReference>
<protein>
    <submittedName>
        <fullName evidence="2">Uncharacterized protein</fullName>
    </submittedName>
</protein>
<accession>W2IJS3</accession>
<dbReference type="EMBL" id="KI674501">
    <property type="protein sequence ID" value="ETL33593.1"/>
    <property type="molecule type" value="Genomic_DNA"/>
</dbReference>
<evidence type="ECO:0000313" key="2">
    <source>
        <dbReference type="EMBL" id="ETL33593.1"/>
    </source>
</evidence>
<reference evidence="2" key="1">
    <citation type="submission" date="2013-11" db="EMBL/GenBank/DDBJ databases">
        <title>The Genome Sequence of Phytophthora parasitica CJ05E6.</title>
        <authorList>
            <consortium name="The Broad Institute Genomics Platform"/>
            <person name="Russ C."/>
            <person name="Tyler B."/>
            <person name="Panabieres F."/>
            <person name="Shan W."/>
            <person name="Tripathy S."/>
            <person name="Grunwald N."/>
            <person name="Machado M."/>
            <person name="Johnson C.S."/>
            <person name="Arredondo F."/>
            <person name="Hong C."/>
            <person name="Coffey M."/>
            <person name="Young S.K."/>
            <person name="Zeng Q."/>
            <person name="Gargeya S."/>
            <person name="Fitzgerald M."/>
            <person name="Abouelleil A."/>
            <person name="Alvarado L."/>
            <person name="Chapman S.B."/>
            <person name="Gainer-Dewar J."/>
            <person name="Goldberg J."/>
            <person name="Griggs A."/>
            <person name="Gujja S."/>
            <person name="Hansen M."/>
            <person name="Howarth C."/>
            <person name="Imamovic A."/>
            <person name="Ireland A."/>
            <person name="Larimer J."/>
            <person name="McCowan C."/>
            <person name="Murphy C."/>
            <person name="Pearson M."/>
            <person name="Poon T.W."/>
            <person name="Priest M."/>
            <person name="Roberts A."/>
            <person name="Saif S."/>
            <person name="Shea T."/>
            <person name="Sykes S."/>
            <person name="Wortman J."/>
            <person name="Nusbaum C."/>
            <person name="Birren B."/>
        </authorList>
    </citation>
    <scope>NUCLEOTIDE SEQUENCE [LARGE SCALE GENOMIC DNA]</scope>
    <source>
        <strain evidence="2">CJ05E6</strain>
    </source>
</reference>
<sequence length="70" mass="7980">MANIEDETEFDEMMKFVLNQWCIVRQRKGTSTKTCEEDGSAESDEQGGDRGVVTDDKVKAEFRLISSEEE</sequence>
<name>W2IJS3_PHYNI</name>
<organism evidence="2">
    <name type="scientific">Phytophthora nicotianae</name>
    <name type="common">Potato buckeye rot agent</name>
    <name type="synonym">Phytophthora parasitica</name>
    <dbReference type="NCBI Taxonomy" id="4792"/>
    <lineage>
        <taxon>Eukaryota</taxon>
        <taxon>Sar</taxon>
        <taxon>Stramenopiles</taxon>
        <taxon>Oomycota</taxon>
        <taxon>Peronosporomycetes</taxon>
        <taxon>Peronosporales</taxon>
        <taxon>Peronosporaceae</taxon>
        <taxon>Phytophthora</taxon>
    </lineage>
</organism>
<proteinExistence type="predicted"/>
<gene>
    <name evidence="2" type="ORF">L916_13980</name>
</gene>